<gene>
    <name evidence="4" type="ORF">CgunFtcFv8_000169</name>
</gene>
<dbReference type="InterPro" id="IPR001878">
    <property type="entry name" value="Znf_CCHC"/>
</dbReference>
<dbReference type="PROSITE" id="PS50158">
    <property type="entry name" value="ZF_CCHC"/>
    <property type="match status" value="1"/>
</dbReference>
<dbReference type="GO" id="GO:0008270">
    <property type="term" value="F:zinc ion binding"/>
    <property type="evidence" value="ECO:0007669"/>
    <property type="project" value="UniProtKB-KW"/>
</dbReference>
<protein>
    <recommendedName>
        <fullName evidence="3">CCHC-type domain-containing protein</fullName>
    </recommendedName>
</protein>
<dbReference type="EMBL" id="JAURVH010001521">
    <property type="protein sequence ID" value="KAK5923176.1"/>
    <property type="molecule type" value="Genomic_DNA"/>
</dbReference>
<dbReference type="GO" id="GO:0003676">
    <property type="term" value="F:nucleic acid binding"/>
    <property type="evidence" value="ECO:0007669"/>
    <property type="project" value="InterPro"/>
</dbReference>
<keyword evidence="1" id="KW-0862">Zinc</keyword>
<feature type="domain" description="CCHC-type" evidence="3">
    <location>
        <begin position="327"/>
        <end position="341"/>
    </location>
</feature>
<keyword evidence="1" id="KW-0479">Metal-binding</keyword>
<dbReference type="AlphaFoldDB" id="A0AAN8DHZ2"/>
<dbReference type="InterPro" id="IPR005162">
    <property type="entry name" value="Retrotrans_gag_dom"/>
</dbReference>
<dbReference type="InterPro" id="IPR036875">
    <property type="entry name" value="Znf_CCHC_sf"/>
</dbReference>
<keyword evidence="1" id="KW-0863">Zinc-finger</keyword>
<proteinExistence type="predicted"/>
<dbReference type="InterPro" id="IPR032567">
    <property type="entry name" value="RTL1-rel"/>
</dbReference>
<reference evidence="4 5" key="1">
    <citation type="journal article" date="2023" name="Mol. Biol. Evol.">
        <title>Genomics of Secondarily Temperate Adaptation in the Only Non-Antarctic Icefish.</title>
        <authorList>
            <person name="Rivera-Colon A.G."/>
            <person name="Rayamajhi N."/>
            <person name="Minhas B.F."/>
            <person name="Madrigal G."/>
            <person name="Bilyk K.T."/>
            <person name="Yoon V."/>
            <person name="Hune M."/>
            <person name="Gregory S."/>
            <person name="Cheng C.H.C."/>
            <person name="Catchen J.M."/>
        </authorList>
    </citation>
    <scope>NUCLEOTIDE SEQUENCE [LARGE SCALE GENOMIC DNA]</scope>
    <source>
        <tissue evidence="4">White muscle</tissue>
    </source>
</reference>
<sequence length="355" mass="39387">MDPADSETVKIALRAQGTRLHQHEEQLGAINLGVRDLTGRQENFQASVNTQVNHLAEQLHRVLAHLEAGSSPQHPAVAHTPIVPADHVPLHAPPPRLASPERFSGDSGDCRPFIVHCDLHYKYNPAAFPTDHSKVAFMVSHLTGRAAAWATSEWARDSPTCNSLDVFTDTLTKVFNRTAPGREAARALMQIKKSQRRVSDYAIEFRTLAADSGWNSAALLDAFSSGLSDSIKDQLIPLDLPEDLDSVIALAVRIDNRLAERQKQRFKSVARLPRHQGDTPSHRPAWRPPTDTPPERRVLPSVSEEPMQLGRAKLTPEERLRRIQEGRCFYCGEQGHLLASCTAKDRAHQGRGGPW</sequence>
<dbReference type="SMART" id="SM00343">
    <property type="entry name" value="ZnF_C2HC"/>
    <property type="match status" value="1"/>
</dbReference>
<name>A0AAN8DHZ2_CHAGU</name>
<dbReference type="Proteomes" id="UP001331515">
    <property type="component" value="Unassembled WGS sequence"/>
</dbReference>
<dbReference type="Pfam" id="PF03732">
    <property type="entry name" value="Retrotrans_gag"/>
    <property type="match status" value="1"/>
</dbReference>
<feature type="region of interest" description="Disordered" evidence="2">
    <location>
        <begin position="267"/>
        <end position="317"/>
    </location>
</feature>
<organism evidence="4 5">
    <name type="scientific">Champsocephalus gunnari</name>
    <name type="common">Mackerel icefish</name>
    <dbReference type="NCBI Taxonomy" id="52237"/>
    <lineage>
        <taxon>Eukaryota</taxon>
        <taxon>Metazoa</taxon>
        <taxon>Chordata</taxon>
        <taxon>Craniata</taxon>
        <taxon>Vertebrata</taxon>
        <taxon>Euteleostomi</taxon>
        <taxon>Actinopterygii</taxon>
        <taxon>Neopterygii</taxon>
        <taxon>Teleostei</taxon>
        <taxon>Neoteleostei</taxon>
        <taxon>Acanthomorphata</taxon>
        <taxon>Eupercaria</taxon>
        <taxon>Perciformes</taxon>
        <taxon>Notothenioidei</taxon>
        <taxon>Channichthyidae</taxon>
        <taxon>Champsocephalus</taxon>
    </lineage>
</organism>
<evidence type="ECO:0000259" key="3">
    <source>
        <dbReference type="PROSITE" id="PS50158"/>
    </source>
</evidence>
<comment type="caution">
    <text evidence="4">The sequence shown here is derived from an EMBL/GenBank/DDBJ whole genome shotgun (WGS) entry which is preliminary data.</text>
</comment>
<dbReference type="Gene3D" id="4.10.60.10">
    <property type="entry name" value="Zinc finger, CCHC-type"/>
    <property type="match status" value="1"/>
</dbReference>
<keyword evidence="5" id="KW-1185">Reference proteome</keyword>
<accession>A0AAN8DHZ2</accession>
<evidence type="ECO:0000313" key="4">
    <source>
        <dbReference type="EMBL" id="KAK5923176.1"/>
    </source>
</evidence>
<dbReference type="PANTHER" id="PTHR15503">
    <property type="entry name" value="LDOC1 RELATED"/>
    <property type="match status" value="1"/>
</dbReference>
<evidence type="ECO:0000256" key="2">
    <source>
        <dbReference type="SAM" id="MobiDB-lite"/>
    </source>
</evidence>
<evidence type="ECO:0000256" key="1">
    <source>
        <dbReference type="PROSITE-ProRule" id="PRU00047"/>
    </source>
</evidence>
<dbReference type="PANTHER" id="PTHR15503:SF36">
    <property type="entry name" value="RETROTRANSPOSON GAG-LIKE PROTEIN 5"/>
    <property type="match status" value="1"/>
</dbReference>
<evidence type="ECO:0000313" key="5">
    <source>
        <dbReference type="Proteomes" id="UP001331515"/>
    </source>
</evidence>
<dbReference type="SUPFAM" id="SSF57756">
    <property type="entry name" value="Retrovirus zinc finger-like domains"/>
    <property type="match status" value="1"/>
</dbReference>